<dbReference type="RefSeq" id="WP_117417090.1">
    <property type="nucleotide sequence ID" value="NZ_QOHO01000030.1"/>
</dbReference>
<reference evidence="1 2" key="1">
    <citation type="submission" date="2018-07" db="EMBL/GenBank/DDBJ databases">
        <title>New species, Clostridium PI-S10-A1B.</title>
        <authorList>
            <person name="Krishna G."/>
            <person name="Summeta K."/>
            <person name="Shikha S."/>
            <person name="Prabhu P.B."/>
            <person name="Suresh K."/>
        </authorList>
    </citation>
    <scope>NUCLEOTIDE SEQUENCE [LARGE SCALE GENOMIC DNA]</scope>
    <source>
        <strain evidence="1 2">PI-S10-A1B</strain>
    </source>
</reference>
<gene>
    <name evidence="1" type="ORF">DS742_11195</name>
</gene>
<dbReference type="OrthoDB" id="9785423at2"/>
<dbReference type="InterPro" id="IPR023214">
    <property type="entry name" value="HAD_sf"/>
</dbReference>
<organism evidence="1 2">
    <name type="scientific">Lacrimispora amygdalina</name>
    <dbReference type="NCBI Taxonomy" id="253257"/>
    <lineage>
        <taxon>Bacteria</taxon>
        <taxon>Bacillati</taxon>
        <taxon>Bacillota</taxon>
        <taxon>Clostridia</taxon>
        <taxon>Lachnospirales</taxon>
        <taxon>Lachnospiraceae</taxon>
        <taxon>Lacrimispora</taxon>
    </lineage>
</organism>
<proteinExistence type="predicted"/>
<dbReference type="Proteomes" id="UP000260680">
    <property type="component" value="Unassembled WGS sequence"/>
</dbReference>
<dbReference type="Pfam" id="PF12710">
    <property type="entry name" value="HAD"/>
    <property type="match status" value="1"/>
</dbReference>
<keyword evidence="1" id="KW-0378">Hydrolase</keyword>
<dbReference type="GO" id="GO:0016787">
    <property type="term" value="F:hydrolase activity"/>
    <property type="evidence" value="ECO:0007669"/>
    <property type="project" value="UniProtKB-KW"/>
</dbReference>
<dbReference type="Gene3D" id="3.40.50.1000">
    <property type="entry name" value="HAD superfamily/HAD-like"/>
    <property type="match status" value="1"/>
</dbReference>
<comment type="caution">
    <text evidence="1">The sequence shown here is derived from an EMBL/GenBank/DDBJ whole genome shotgun (WGS) entry which is preliminary data.</text>
</comment>
<dbReference type="AlphaFoldDB" id="A0A3E2ND60"/>
<name>A0A3E2ND60_9FIRM</name>
<accession>A0A3E2ND60</accession>
<dbReference type="InterPro" id="IPR036412">
    <property type="entry name" value="HAD-like_sf"/>
</dbReference>
<sequence length="392" mass="45111">MSKKEFKRESKEKKPVLAICYDFDKTLSPDDMQAQGYIQSVGYDVGDFWTESNELAENNEMDQNLAYMYKMVQEAEGNLIFNKKTLEDYGAKVNLFPGVGEWFERICEYGTDHGVIVEHYIISSGLKEMIEGTSVAKKGAFKKIYASSFYYDPRTGVAKWPAQVVNYTNKTQFLFRIEKGVLDINDQGVNDSFAPEEMRVPFRNMVYIGDSDTDIPCMKLVNSYGGHSIGVYNAATNDKSKVYKMMHDGRIKYYAPADYSEGTELDNLVKSIINRTAANETLEEFFYQCKKEKYEADKQNSEEVRKKTDLLIALEGSGNFATTHSTIKELNIFENWSLDEKELLFKIAVENSQVFYLLGDLDVKLFYQNVLKDTRKLSEYAKRVKDEIEKKH</sequence>
<dbReference type="EMBL" id="QOHO01000030">
    <property type="protein sequence ID" value="RFZ78914.1"/>
    <property type="molecule type" value="Genomic_DNA"/>
</dbReference>
<dbReference type="SUPFAM" id="SSF56784">
    <property type="entry name" value="HAD-like"/>
    <property type="match status" value="1"/>
</dbReference>
<protein>
    <submittedName>
        <fullName evidence="1">Haloacid dehalogenase-like hydrolase</fullName>
    </submittedName>
</protein>
<evidence type="ECO:0000313" key="1">
    <source>
        <dbReference type="EMBL" id="RFZ78914.1"/>
    </source>
</evidence>
<evidence type="ECO:0000313" key="2">
    <source>
        <dbReference type="Proteomes" id="UP000260680"/>
    </source>
</evidence>